<reference evidence="8" key="1">
    <citation type="submission" date="2019-07" db="EMBL/GenBank/DDBJ databases">
        <title>De Novo Assembly of kiwifruit Actinidia rufa.</title>
        <authorList>
            <person name="Sugita-Konishi S."/>
            <person name="Sato K."/>
            <person name="Mori E."/>
            <person name="Abe Y."/>
            <person name="Kisaki G."/>
            <person name="Hamano K."/>
            <person name="Suezawa K."/>
            <person name="Otani M."/>
            <person name="Fukuda T."/>
            <person name="Manabe T."/>
            <person name="Gomi K."/>
            <person name="Tabuchi M."/>
            <person name="Akimitsu K."/>
            <person name="Kataoka I."/>
        </authorList>
    </citation>
    <scope>NUCLEOTIDE SEQUENCE [LARGE SCALE GENOMIC DNA]</scope>
    <source>
        <strain evidence="8">cv. Fuchu</strain>
    </source>
</reference>
<sequence>MKSRYFLPEKAVDPRHRYGGTHRRRGAYLRLPPNRRKSDFLQNRTVQIRTPDRADPTPINHPLRHVSRGPAAIVRRDQRVLRSPSIACPLQLPHIRPRPRFAHVGLPQSTWHYALPRGGPQVVPDRPEGGTGSPSSQREVPDPALRGGPSSRIVPVRTRVFSKQILSPWQREVQVYDTEWDLIMIDAPKGYFAEAPGRMAAIYSASVMARNRKKSGVTHIFLHDVDRRVEKMFAEEFLCKKHLVKGLVGFGTLRFHPPLMSVRGVAVHGFAKISCAISGTGLYLFIIFDVY</sequence>
<organism evidence="7 8">
    <name type="scientific">Actinidia rufa</name>
    <dbReference type="NCBI Taxonomy" id="165716"/>
    <lineage>
        <taxon>Eukaryota</taxon>
        <taxon>Viridiplantae</taxon>
        <taxon>Streptophyta</taxon>
        <taxon>Embryophyta</taxon>
        <taxon>Tracheophyta</taxon>
        <taxon>Spermatophyta</taxon>
        <taxon>Magnoliopsida</taxon>
        <taxon>eudicotyledons</taxon>
        <taxon>Gunneridae</taxon>
        <taxon>Pentapetalae</taxon>
        <taxon>asterids</taxon>
        <taxon>Ericales</taxon>
        <taxon>Actinidiaceae</taxon>
        <taxon>Actinidia</taxon>
    </lineage>
</organism>
<evidence type="ECO:0000256" key="3">
    <source>
        <dbReference type="ARBA" id="ARBA00022989"/>
    </source>
</evidence>
<keyword evidence="4 6" id="KW-0472">Membrane</keyword>
<comment type="caution">
    <text evidence="7">The sequence shown here is derived from an EMBL/GenBank/DDBJ whole genome shotgun (WGS) entry which is preliminary data.</text>
</comment>
<keyword evidence="3 6" id="KW-1133">Transmembrane helix</keyword>
<dbReference type="EMBL" id="BJWL01000200">
    <property type="protein sequence ID" value="GFS33881.1"/>
    <property type="molecule type" value="Genomic_DNA"/>
</dbReference>
<feature type="region of interest" description="Disordered" evidence="5">
    <location>
        <begin position="115"/>
        <end position="150"/>
    </location>
</feature>
<evidence type="ECO:0000256" key="1">
    <source>
        <dbReference type="ARBA" id="ARBA00004194"/>
    </source>
</evidence>
<dbReference type="OrthoDB" id="1896682at2759"/>
<proteinExistence type="predicted"/>
<dbReference type="GO" id="GO:0000139">
    <property type="term" value="C:Golgi membrane"/>
    <property type="evidence" value="ECO:0007669"/>
    <property type="project" value="UniProtKB-SubCell"/>
</dbReference>
<evidence type="ECO:0000256" key="4">
    <source>
        <dbReference type="ARBA" id="ARBA00023136"/>
    </source>
</evidence>
<evidence type="ECO:0000256" key="2">
    <source>
        <dbReference type="ARBA" id="ARBA00022692"/>
    </source>
</evidence>
<comment type="subcellular location">
    <subcellularLocation>
        <location evidence="1">Golgi apparatus membrane</location>
        <topology evidence="1">Single-pass membrane protein</topology>
    </subcellularLocation>
</comment>
<dbReference type="InterPro" id="IPR006514">
    <property type="entry name" value="IRX15/GXM/AGM"/>
</dbReference>
<feature type="transmembrane region" description="Helical" evidence="6">
    <location>
        <begin position="269"/>
        <end position="288"/>
    </location>
</feature>
<accession>A0A7J0DEZ8</accession>
<protein>
    <recommendedName>
        <fullName evidence="9">Polysaccharide biosynthesis domain-containing protein</fullName>
    </recommendedName>
</protein>
<dbReference type="AlphaFoldDB" id="A0A7J0DEZ8"/>
<evidence type="ECO:0008006" key="9">
    <source>
        <dbReference type="Google" id="ProtNLM"/>
    </source>
</evidence>
<evidence type="ECO:0000256" key="6">
    <source>
        <dbReference type="SAM" id="Phobius"/>
    </source>
</evidence>
<dbReference type="Pfam" id="PF21729">
    <property type="entry name" value="IRX15_IRX15L_GXM"/>
    <property type="match status" value="1"/>
</dbReference>
<keyword evidence="8" id="KW-1185">Reference proteome</keyword>
<dbReference type="PANTHER" id="PTHR31444">
    <property type="entry name" value="OS11G0490100 PROTEIN"/>
    <property type="match status" value="1"/>
</dbReference>
<evidence type="ECO:0000313" key="8">
    <source>
        <dbReference type="Proteomes" id="UP000585474"/>
    </source>
</evidence>
<keyword evidence="2 6" id="KW-0812">Transmembrane</keyword>
<dbReference type="GO" id="GO:0045492">
    <property type="term" value="P:xylan biosynthetic process"/>
    <property type="evidence" value="ECO:0007669"/>
    <property type="project" value="InterPro"/>
</dbReference>
<dbReference type="Proteomes" id="UP000585474">
    <property type="component" value="Unassembled WGS sequence"/>
</dbReference>
<evidence type="ECO:0000313" key="7">
    <source>
        <dbReference type="EMBL" id="GFS33881.1"/>
    </source>
</evidence>
<evidence type="ECO:0000256" key="5">
    <source>
        <dbReference type="SAM" id="MobiDB-lite"/>
    </source>
</evidence>
<gene>
    <name evidence="7" type="ORF">Acr_00g0031060</name>
</gene>
<name>A0A7J0DEZ8_9ERIC</name>